<dbReference type="InterPro" id="IPR036259">
    <property type="entry name" value="MFS_trans_sf"/>
</dbReference>
<organism evidence="9 10">
    <name type="scientific">Nocardioides luteus</name>
    <dbReference type="NCBI Taxonomy" id="1844"/>
    <lineage>
        <taxon>Bacteria</taxon>
        <taxon>Bacillati</taxon>
        <taxon>Actinomycetota</taxon>
        <taxon>Actinomycetes</taxon>
        <taxon>Propionibacteriales</taxon>
        <taxon>Nocardioidaceae</taxon>
        <taxon>Nocardioides</taxon>
    </lineage>
</organism>
<keyword evidence="10" id="KW-1185">Reference proteome</keyword>
<dbReference type="GO" id="GO:0022857">
    <property type="term" value="F:transmembrane transporter activity"/>
    <property type="evidence" value="ECO:0007669"/>
    <property type="project" value="InterPro"/>
</dbReference>
<feature type="transmembrane region" description="Helical" evidence="7">
    <location>
        <begin position="304"/>
        <end position="327"/>
    </location>
</feature>
<evidence type="ECO:0000256" key="3">
    <source>
        <dbReference type="ARBA" id="ARBA00022475"/>
    </source>
</evidence>
<feature type="transmembrane region" description="Helical" evidence="7">
    <location>
        <begin position="237"/>
        <end position="254"/>
    </location>
</feature>
<evidence type="ECO:0000256" key="5">
    <source>
        <dbReference type="ARBA" id="ARBA00022989"/>
    </source>
</evidence>
<feature type="transmembrane region" description="Helical" evidence="7">
    <location>
        <begin position="21"/>
        <end position="42"/>
    </location>
</feature>
<dbReference type="Gene3D" id="1.20.1250.20">
    <property type="entry name" value="MFS general substrate transporter like domains"/>
    <property type="match status" value="1"/>
</dbReference>
<feature type="transmembrane region" description="Helical" evidence="7">
    <location>
        <begin position="173"/>
        <end position="195"/>
    </location>
</feature>
<evidence type="ECO:0000259" key="8">
    <source>
        <dbReference type="PROSITE" id="PS50850"/>
    </source>
</evidence>
<dbReference type="InterPro" id="IPR020846">
    <property type="entry name" value="MFS_dom"/>
</dbReference>
<evidence type="ECO:0000256" key="6">
    <source>
        <dbReference type="ARBA" id="ARBA00023136"/>
    </source>
</evidence>
<dbReference type="RefSeq" id="WP_045549145.1">
    <property type="nucleotide sequence ID" value="NZ_JZDQ02000006.1"/>
</dbReference>
<feature type="domain" description="Major facilitator superfamily (MFS) profile" evidence="8">
    <location>
        <begin position="20"/>
        <end position="463"/>
    </location>
</feature>
<dbReference type="InterPro" id="IPR011701">
    <property type="entry name" value="MFS"/>
</dbReference>
<evidence type="ECO:0000313" key="9">
    <source>
        <dbReference type="EMBL" id="OIJ27767.1"/>
    </source>
</evidence>
<accession>A0A1J4N9W5</accession>
<dbReference type="SUPFAM" id="SSF103473">
    <property type="entry name" value="MFS general substrate transporter"/>
    <property type="match status" value="1"/>
</dbReference>
<dbReference type="PRINTS" id="PR01036">
    <property type="entry name" value="TCRTETB"/>
</dbReference>
<evidence type="ECO:0000256" key="2">
    <source>
        <dbReference type="ARBA" id="ARBA00022448"/>
    </source>
</evidence>
<evidence type="ECO:0000256" key="7">
    <source>
        <dbReference type="SAM" id="Phobius"/>
    </source>
</evidence>
<evidence type="ECO:0000256" key="1">
    <source>
        <dbReference type="ARBA" id="ARBA00004651"/>
    </source>
</evidence>
<comment type="subcellular location">
    <subcellularLocation>
        <location evidence="1">Cell membrane</location>
        <topology evidence="1">Multi-pass membrane protein</topology>
    </subcellularLocation>
</comment>
<protein>
    <submittedName>
        <fullName evidence="9">MFS transporter</fullName>
    </submittedName>
</protein>
<proteinExistence type="predicted"/>
<keyword evidence="6 7" id="KW-0472">Membrane</keyword>
<dbReference type="PANTHER" id="PTHR42718:SF46">
    <property type="entry name" value="BLR6921 PROTEIN"/>
    <property type="match status" value="1"/>
</dbReference>
<dbReference type="Gene3D" id="1.20.1720.10">
    <property type="entry name" value="Multidrug resistance protein D"/>
    <property type="match status" value="1"/>
</dbReference>
<comment type="caution">
    <text evidence="9">The sequence shown here is derived from an EMBL/GenBank/DDBJ whole genome shotgun (WGS) entry which is preliminary data.</text>
</comment>
<dbReference type="GO" id="GO:0005886">
    <property type="term" value="C:plasma membrane"/>
    <property type="evidence" value="ECO:0007669"/>
    <property type="project" value="UniProtKB-SubCell"/>
</dbReference>
<sequence>MTSTVAPPTPPAATKAVGAGIALVLVAQLMIVLDAAVVNVALPRIANDLEFTPAALTWVLNGYTLAFGGLLLLGGRLGDVFGRRRTFVAGLSVFTLFSLAGGLAPTDDLLVIARALQGFGAAIAAPQVLALLTTSAKDDAGRARAIALFAAVSSSGASIGLILGGILTDVASWRWTLFINVPIGLVVLALVGRLVSETARRPGRFDIVGAVAATGGAAAIVWSLIGAPEHGWTSARTIGGIAVGLLLLVALVLTERRVAHPLLQLHLFNSHRRVAAFIAAVGLVGAQFATFYLTVIYLQGVLGMGPLASGLAFLPLTLMIFAMSRIAPRIAARIGMPRVLVLGATGLTASFLWLSTLSESSTYAGAVLAPFLLNGAFASLVFTSTTALGLENVDAAHAGSASGLVQTMQQLGGSIGLAVIASVYVANGTPGEVVPGMREAFYAAATLGALGIIASLSVVLRRPSGLRSYAAGPAAVEVD</sequence>
<dbReference type="Pfam" id="PF07690">
    <property type="entry name" value="MFS_1"/>
    <property type="match status" value="1"/>
</dbReference>
<name>A0A1J4N9W5_9ACTN</name>
<reference evidence="9" key="1">
    <citation type="submission" date="2016-10" db="EMBL/GenBank/DDBJ databases">
        <title>Draft Genome Sequence of Nocardioides luteus Strain BAFB, an Alkane-Degrading Bacterium Isolated from JP-7 Polluted Soil.</title>
        <authorList>
            <person name="Brown L."/>
            <person name="Ruiz O.N."/>
            <person name="Gunasekera T."/>
        </authorList>
    </citation>
    <scope>NUCLEOTIDE SEQUENCE [LARGE SCALE GENOMIC DNA]</scope>
    <source>
        <strain evidence="9">BAFB</strain>
    </source>
</reference>
<gene>
    <name evidence="9" type="ORF">UG56_005240</name>
</gene>
<feature type="transmembrane region" description="Helical" evidence="7">
    <location>
        <begin position="86"/>
        <end position="105"/>
    </location>
</feature>
<feature type="transmembrane region" description="Helical" evidence="7">
    <location>
        <begin position="339"/>
        <end position="357"/>
    </location>
</feature>
<feature type="transmembrane region" description="Helical" evidence="7">
    <location>
        <begin position="207"/>
        <end position="225"/>
    </location>
</feature>
<keyword evidence="4 7" id="KW-0812">Transmembrane</keyword>
<feature type="transmembrane region" description="Helical" evidence="7">
    <location>
        <begin position="411"/>
        <end position="428"/>
    </location>
</feature>
<dbReference type="STRING" id="1844.UG56_005240"/>
<keyword evidence="2" id="KW-0813">Transport</keyword>
<feature type="transmembrane region" description="Helical" evidence="7">
    <location>
        <begin position="54"/>
        <end position="74"/>
    </location>
</feature>
<feature type="transmembrane region" description="Helical" evidence="7">
    <location>
        <begin position="274"/>
        <end position="298"/>
    </location>
</feature>
<dbReference type="AlphaFoldDB" id="A0A1J4N9W5"/>
<evidence type="ECO:0000256" key="4">
    <source>
        <dbReference type="ARBA" id="ARBA00022692"/>
    </source>
</evidence>
<feature type="transmembrane region" description="Helical" evidence="7">
    <location>
        <begin position="111"/>
        <end position="133"/>
    </location>
</feature>
<dbReference type="PANTHER" id="PTHR42718">
    <property type="entry name" value="MAJOR FACILITATOR SUPERFAMILY MULTIDRUG TRANSPORTER MFSC"/>
    <property type="match status" value="1"/>
</dbReference>
<keyword evidence="3" id="KW-1003">Cell membrane</keyword>
<dbReference type="Proteomes" id="UP000033772">
    <property type="component" value="Unassembled WGS sequence"/>
</dbReference>
<dbReference type="CDD" id="cd17321">
    <property type="entry name" value="MFS_MMR_MDR_like"/>
    <property type="match status" value="1"/>
</dbReference>
<feature type="transmembrane region" description="Helical" evidence="7">
    <location>
        <begin position="440"/>
        <end position="460"/>
    </location>
</feature>
<feature type="transmembrane region" description="Helical" evidence="7">
    <location>
        <begin position="145"/>
        <end position="167"/>
    </location>
</feature>
<feature type="transmembrane region" description="Helical" evidence="7">
    <location>
        <begin position="363"/>
        <end position="390"/>
    </location>
</feature>
<dbReference type="PROSITE" id="PS50850">
    <property type="entry name" value="MFS"/>
    <property type="match status" value="1"/>
</dbReference>
<evidence type="ECO:0000313" key="10">
    <source>
        <dbReference type="Proteomes" id="UP000033772"/>
    </source>
</evidence>
<dbReference type="OrthoDB" id="4668943at2"/>
<keyword evidence="5 7" id="KW-1133">Transmembrane helix</keyword>
<dbReference type="EMBL" id="JZDQ02000006">
    <property type="protein sequence ID" value="OIJ27767.1"/>
    <property type="molecule type" value="Genomic_DNA"/>
</dbReference>